<keyword evidence="1" id="KW-1133">Transmembrane helix</keyword>
<dbReference type="Proteomes" id="UP000327392">
    <property type="component" value="Segment"/>
</dbReference>
<name>A0A5J6D732_9CAUD</name>
<keyword evidence="3" id="KW-1185">Reference proteome</keyword>
<proteinExistence type="predicted"/>
<gene>
    <name evidence="2" type="primary">46</name>
    <name evidence="2" type="ORF">SEA_ZUKO_46</name>
</gene>
<dbReference type="GeneID" id="77931400"/>
<keyword evidence="1" id="KW-0812">Transmembrane</keyword>
<keyword evidence="1" id="KW-0472">Membrane</keyword>
<feature type="transmembrane region" description="Helical" evidence="1">
    <location>
        <begin position="15"/>
        <end position="36"/>
    </location>
</feature>
<protein>
    <submittedName>
        <fullName evidence="2">Uncharacterized protein</fullName>
    </submittedName>
</protein>
<dbReference type="KEGG" id="vg:77931400"/>
<sequence length="61" mass="6695">MKTYKVVEKRGANHGLHLVLTILTGGLWALTGWPIAAMMGRKTKTRVPVGLAEQPAFRPPQ</sequence>
<dbReference type="RefSeq" id="YP_010655537.1">
    <property type="nucleotide sequence ID" value="NC_070829.1"/>
</dbReference>
<accession>A0A5J6D732</accession>
<organism evidence="2 3">
    <name type="scientific">Streptomyces phage Zuko</name>
    <dbReference type="NCBI Taxonomy" id="2601695"/>
    <lineage>
        <taxon>Viruses</taxon>
        <taxon>Duplodnaviria</taxon>
        <taxon>Heunggongvirae</taxon>
        <taxon>Uroviricota</taxon>
        <taxon>Caudoviricetes</taxon>
        <taxon>Zukovirus</taxon>
        <taxon>Zukovirus zuko</taxon>
    </lineage>
</organism>
<evidence type="ECO:0000313" key="3">
    <source>
        <dbReference type="Proteomes" id="UP000327392"/>
    </source>
</evidence>
<evidence type="ECO:0000313" key="2">
    <source>
        <dbReference type="EMBL" id="QEQ93624.1"/>
    </source>
</evidence>
<dbReference type="EMBL" id="MN204493">
    <property type="protein sequence ID" value="QEQ93624.1"/>
    <property type="molecule type" value="Genomic_DNA"/>
</dbReference>
<reference evidence="2 3" key="1">
    <citation type="submission" date="2019-07" db="EMBL/GenBank/DDBJ databases">
        <authorList>
            <person name="Mandava P."/>
            <person name="Ferry J.C."/>
            <person name="Fallon S.M."/>
            <person name="Hajdenberg M."/>
            <person name="Sharma E."/>
            <person name="Shaffer C.D."/>
            <person name="Weston-Hafer K.A."/>
            <person name="Garlena R.A."/>
            <person name="Russell D.A."/>
            <person name="Pope W.H."/>
            <person name="Jacobs-Sera D."/>
            <person name="Hatfull G.F."/>
        </authorList>
    </citation>
    <scope>NUCLEOTIDE SEQUENCE [LARGE SCALE GENOMIC DNA]</scope>
</reference>
<evidence type="ECO:0000256" key="1">
    <source>
        <dbReference type="SAM" id="Phobius"/>
    </source>
</evidence>